<dbReference type="STRING" id="1296096.A0A1B9I7T2"/>
<evidence type="ECO:0000313" key="6">
    <source>
        <dbReference type="Proteomes" id="UP000094020"/>
    </source>
</evidence>
<dbReference type="RefSeq" id="XP_019012758.1">
    <property type="nucleotide sequence ID" value="XM_019154018.1"/>
</dbReference>
<comment type="similarity">
    <text evidence="1">Belongs to the UreD family.</text>
</comment>
<name>A0A1B9I7T2_9TREE</name>
<proteinExistence type="inferred from homology"/>
<dbReference type="AlphaFoldDB" id="A0A1B9I7T2"/>
<dbReference type="EMBL" id="KV700115">
    <property type="protein sequence ID" value="OCF51539.1"/>
    <property type="molecule type" value="Genomic_DNA"/>
</dbReference>
<dbReference type="EMBL" id="CP144524">
    <property type="protein sequence ID" value="WWC70764.1"/>
    <property type="molecule type" value="Genomic_DNA"/>
</dbReference>
<dbReference type="HAMAP" id="MF_01384">
    <property type="entry name" value="UreD"/>
    <property type="match status" value="1"/>
</dbReference>
<feature type="compositionally biased region" description="Low complexity" evidence="3">
    <location>
        <begin position="1"/>
        <end position="13"/>
    </location>
</feature>
<accession>A0A1B9I7T2</accession>
<evidence type="ECO:0000313" key="4">
    <source>
        <dbReference type="EMBL" id="OCF51539.1"/>
    </source>
</evidence>
<reference evidence="4" key="1">
    <citation type="submission" date="2013-07" db="EMBL/GenBank/DDBJ databases">
        <title>The Genome Sequence of Cryptococcus pinus CBS10737.</title>
        <authorList>
            <consortium name="The Broad Institute Genome Sequencing Platform"/>
            <person name="Cuomo C."/>
            <person name="Litvintseva A."/>
            <person name="Chen Y."/>
            <person name="Heitman J."/>
            <person name="Sun S."/>
            <person name="Springer D."/>
            <person name="Dromer F."/>
            <person name="Young S.K."/>
            <person name="Zeng Q."/>
            <person name="Gargeya S."/>
            <person name="Fitzgerald M."/>
            <person name="Abouelleil A."/>
            <person name="Alvarado L."/>
            <person name="Berlin A.M."/>
            <person name="Chapman S.B."/>
            <person name="Dewar J."/>
            <person name="Goldberg J."/>
            <person name="Griggs A."/>
            <person name="Gujja S."/>
            <person name="Hansen M."/>
            <person name="Howarth C."/>
            <person name="Imamovic A."/>
            <person name="Larimer J."/>
            <person name="McCowan C."/>
            <person name="Murphy C."/>
            <person name="Pearson M."/>
            <person name="Priest M."/>
            <person name="Roberts A."/>
            <person name="Saif S."/>
            <person name="Shea T."/>
            <person name="Sykes S."/>
            <person name="Wortman J."/>
            <person name="Nusbaum C."/>
            <person name="Birren B."/>
        </authorList>
    </citation>
    <scope>NUCLEOTIDE SEQUENCE [LARGE SCALE GENOMIC DNA]</scope>
    <source>
        <strain evidence="4">CBS 10737</strain>
    </source>
</reference>
<organism evidence="4">
    <name type="scientific">Kwoniella pini CBS 10737</name>
    <dbReference type="NCBI Taxonomy" id="1296096"/>
    <lineage>
        <taxon>Eukaryota</taxon>
        <taxon>Fungi</taxon>
        <taxon>Dikarya</taxon>
        <taxon>Basidiomycota</taxon>
        <taxon>Agaricomycotina</taxon>
        <taxon>Tremellomycetes</taxon>
        <taxon>Tremellales</taxon>
        <taxon>Cryptococcaceae</taxon>
        <taxon>Kwoniella</taxon>
    </lineage>
</organism>
<evidence type="ECO:0008006" key="7">
    <source>
        <dbReference type="Google" id="ProtNLM"/>
    </source>
</evidence>
<reference evidence="4" key="3">
    <citation type="submission" date="2016-07" db="EMBL/GenBank/DDBJ databases">
        <title>Evolution of pathogenesis and genome organization in the Tremellales.</title>
        <authorList>
            <person name="Cuomo C."/>
            <person name="Litvintseva A."/>
            <person name="Heitman J."/>
            <person name="Chen Y."/>
            <person name="Sun S."/>
            <person name="Springer D."/>
            <person name="Dromer F."/>
            <person name="Young S."/>
            <person name="Zeng Q."/>
            <person name="Chapman S."/>
            <person name="Gujja S."/>
            <person name="Saif S."/>
            <person name="Birren B."/>
        </authorList>
    </citation>
    <scope>NUCLEOTIDE SEQUENCE</scope>
    <source>
        <strain evidence="4">CBS 10737</strain>
    </source>
</reference>
<reference evidence="5" key="2">
    <citation type="submission" date="2013-07" db="EMBL/GenBank/DDBJ databases">
        <authorList>
            <consortium name="The Broad Institute Genome Sequencing Platform"/>
            <person name="Cuomo C."/>
            <person name="Litvintseva A."/>
            <person name="Chen Y."/>
            <person name="Heitman J."/>
            <person name="Sun S."/>
            <person name="Springer D."/>
            <person name="Dromer F."/>
            <person name="Young S.K."/>
            <person name="Zeng Q."/>
            <person name="Gargeya S."/>
            <person name="Fitzgerald M."/>
            <person name="Abouelleil A."/>
            <person name="Alvarado L."/>
            <person name="Berlin A.M."/>
            <person name="Chapman S.B."/>
            <person name="Dewar J."/>
            <person name="Goldberg J."/>
            <person name="Griggs A."/>
            <person name="Gujja S."/>
            <person name="Hansen M."/>
            <person name="Howarth C."/>
            <person name="Imamovic A."/>
            <person name="Larimer J."/>
            <person name="McCowan C."/>
            <person name="Murphy C."/>
            <person name="Pearson M."/>
            <person name="Priest M."/>
            <person name="Roberts A."/>
            <person name="Saif S."/>
            <person name="Shea T."/>
            <person name="Sykes S."/>
            <person name="Wortman J."/>
            <person name="Nusbaum C."/>
            <person name="Birren B."/>
        </authorList>
    </citation>
    <scope>NUCLEOTIDE SEQUENCE</scope>
    <source>
        <strain evidence="5">CBS 10737</strain>
    </source>
</reference>
<dbReference type="Pfam" id="PF01774">
    <property type="entry name" value="UreD"/>
    <property type="match status" value="1"/>
</dbReference>
<keyword evidence="2" id="KW-0143">Chaperone</keyword>
<evidence type="ECO:0000256" key="2">
    <source>
        <dbReference type="ARBA" id="ARBA00023186"/>
    </source>
</evidence>
<reference evidence="5" key="4">
    <citation type="submission" date="2024-02" db="EMBL/GenBank/DDBJ databases">
        <title>Comparative genomics of Cryptococcus and Kwoniella reveals pathogenesis evolution and contrasting modes of karyotype evolution via chromosome fusion or intercentromeric recombination.</title>
        <authorList>
            <person name="Coelho M.A."/>
            <person name="David-Palma M."/>
            <person name="Shea T."/>
            <person name="Bowers K."/>
            <person name="McGinley-Smith S."/>
            <person name="Mohammad A.W."/>
            <person name="Gnirke A."/>
            <person name="Yurkov A.M."/>
            <person name="Nowrousian M."/>
            <person name="Sun S."/>
            <person name="Cuomo C.A."/>
            <person name="Heitman J."/>
        </authorList>
    </citation>
    <scope>NUCLEOTIDE SEQUENCE</scope>
    <source>
        <strain evidence="5">CBS 10737</strain>
    </source>
</reference>
<dbReference type="OrthoDB" id="5550464at2759"/>
<protein>
    <recommendedName>
        <fullName evidence="7">Urease accessory protein</fullName>
    </recommendedName>
</protein>
<dbReference type="Proteomes" id="UP000094020">
    <property type="component" value="Chromosome 6"/>
</dbReference>
<dbReference type="GeneID" id="30170622"/>
<evidence type="ECO:0000256" key="3">
    <source>
        <dbReference type="SAM" id="MobiDB-lite"/>
    </source>
</evidence>
<dbReference type="InterPro" id="IPR002669">
    <property type="entry name" value="UreD"/>
</dbReference>
<sequence length="360" mass="40283">MSSHSINTRSNSSDPTTKSYFNSPKIKKLSPGSGLVHLSSSSSSSSQSSNEIKAKFSTLLSSYPLKLLTPKLLPSQPLNLGILYTLSYGGGLVSGDLISLKIEIDKGCGLVLLTQGSTKIFKKRRSKKLYNYNNTNKEDQNDNKEEEEDITKQRMFINLNSNSFLLLLPDSISPFKFSKYSQIQRFKLSSDNSSSLLILDWINSGRGGGGGGNDKNEEIWEMDFYNSINEIFLGNKIIMREKMLLDNSNSNSKIKQEEGLSKIANSLKPYNVYGTVLFTGPHLIKLMNLLKVRSDEFRQFQIKQPQDLIWSFSEINSEFGAGIIRVAAKEIESARDWLRETFTQGGVGDLVGEAIWPRCI</sequence>
<evidence type="ECO:0000313" key="5">
    <source>
        <dbReference type="EMBL" id="WWC70764.1"/>
    </source>
</evidence>
<dbReference type="KEGG" id="kpin:30170622"/>
<feature type="region of interest" description="Disordered" evidence="3">
    <location>
        <begin position="1"/>
        <end position="34"/>
    </location>
</feature>
<dbReference type="PANTHER" id="PTHR33643:SF1">
    <property type="entry name" value="UREASE ACCESSORY PROTEIN D"/>
    <property type="match status" value="1"/>
</dbReference>
<evidence type="ECO:0000256" key="1">
    <source>
        <dbReference type="ARBA" id="ARBA00007177"/>
    </source>
</evidence>
<dbReference type="PANTHER" id="PTHR33643">
    <property type="entry name" value="UREASE ACCESSORY PROTEIN D"/>
    <property type="match status" value="1"/>
</dbReference>
<gene>
    <name evidence="4" type="ORF">I206_02253</name>
    <name evidence="5" type="ORF">I206_104715</name>
</gene>
<keyword evidence="6" id="KW-1185">Reference proteome</keyword>
<dbReference type="GO" id="GO:0016151">
    <property type="term" value="F:nickel cation binding"/>
    <property type="evidence" value="ECO:0007669"/>
    <property type="project" value="InterPro"/>
</dbReference>